<comment type="similarity">
    <text evidence="1">Belongs to the CRISPR-associated Csm4 family.</text>
</comment>
<keyword evidence="4" id="KW-0051">Antiviral defense</keyword>
<comment type="caution">
    <text evidence="5">The sequence shown here is derived from an EMBL/GenBank/DDBJ whole genome shotgun (WGS) entry which is preliminary data.</text>
</comment>
<evidence type="ECO:0000256" key="4">
    <source>
        <dbReference type="ARBA" id="ARBA00023118"/>
    </source>
</evidence>
<dbReference type="InterPro" id="IPR005510">
    <property type="entry name" value="Csm4"/>
</dbReference>
<dbReference type="AlphaFoldDB" id="A0A7C0U3C1"/>
<proteinExistence type="inferred from homology"/>
<keyword evidence="3" id="KW-0694">RNA-binding</keyword>
<dbReference type="GO" id="GO:0051607">
    <property type="term" value="P:defense response to virus"/>
    <property type="evidence" value="ECO:0007669"/>
    <property type="project" value="UniProtKB-KW"/>
</dbReference>
<protein>
    <recommendedName>
        <fullName evidence="2">CRISPR system Cms protein Csm4</fullName>
    </recommendedName>
</protein>
<gene>
    <name evidence="5" type="ORF">ENG63_06720</name>
</gene>
<evidence type="ECO:0000313" key="5">
    <source>
        <dbReference type="EMBL" id="HDD44533.1"/>
    </source>
</evidence>
<evidence type="ECO:0000256" key="1">
    <source>
        <dbReference type="ARBA" id="ARBA00005772"/>
    </source>
</evidence>
<dbReference type="NCBIfam" id="TIGR01903">
    <property type="entry name" value="cas5_csm4"/>
    <property type="match status" value="1"/>
</dbReference>
<dbReference type="GO" id="GO:0003723">
    <property type="term" value="F:RNA binding"/>
    <property type="evidence" value="ECO:0007669"/>
    <property type="project" value="UniProtKB-KW"/>
</dbReference>
<name>A0A7C0U3C1_DESA2</name>
<accession>A0A7C0U3C1</accession>
<sequence length="340" mass="39533">MKEHKVLLFPKASFQIMLHSDTIFGAICWAIRTLFGKEKLLRIIEEFQSSPPFFVSSSFPFKQIGDRRYFYLPKPLLPSLSIQEIRALTNKAKIRLKPYHHKEKAKIIEIASAYKGFKKLSYIPLAAFEKVQKGASEKDLFIDFLDNRIKDIKFAQTGIVQKNRLDRLYFSTSTAFGEVFFENEMGFQKDYGLYFLLKIADKYFKEYLKPALLLLQDSGIGPNAKTGKNWFEIEIDDEPLFKDIPQTNTFITLSRYVGIDKIDIEGSYYNIETVRSKVESRFEFTGENVWKDQIMYFSVGSLIKTKDKKEYYGGLLPAKEIKGKTIYQYGYAYPAYIQGE</sequence>
<organism evidence="5">
    <name type="scientific">Desulfofervidus auxilii</name>
    <dbReference type="NCBI Taxonomy" id="1621989"/>
    <lineage>
        <taxon>Bacteria</taxon>
        <taxon>Pseudomonadati</taxon>
        <taxon>Thermodesulfobacteriota</taxon>
        <taxon>Candidatus Desulfofervidia</taxon>
        <taxon>Candidatus Desulfofervidales</taxon>
        <taxon>Candidatus Desulfofervidaceae</taxon>
        <taxon>Candidatus Desulfofervidus</taxon>
    </lineage>
</organism>
<evidence type="ECO:0000256" key="2">
    <source>
        <dbReference type="ARBA" id="ARBA00016109"/>
    </source>
</evidence>
<evidence type="ECO:0000256" key="3">
    <source>
        <dbReference type="ARBA" id="ARBA00022884"/>
    </source>
</evidence>
<reference evidence="5" key="1">
    <citation type="journal article" date="2020" name="mSystems">
        <title>Genome- and Community-Level Interaction Insights into Carbon Utilization and Element Cycling Functions of Hydrothermarchaeota in Hydrothermal Sediment.</title>
        <authorList>
            <person name="Zhou Z."/>
            <person name="Liu Y."/>
            <person name="Xu W."/>
            <person name="Pan J."/>
            <person name="Luo Z.H."/>
            <person name="Li M."/>
        </authorList>
    </citation>
    <scope>NUCLEOTIDE SEQUENCE [LARGE SCALE GENOMIC DNA]</scope>
    <source>
        <strain evidence="5">HyVt-233</strain>
    </source>
</reference>
<dbReference type="EMBL" id="DRBS01000252">
    <property type="protein sequence ID" value="HDD44533.1"/>
    <property type="molecule type" value="Genomic_DNA"/>
</dbReference>
<dbReference type="Proteomes" id="UP000886289">
    <property type="component" value="Unassembled WGS sequence"/>
</dbReference>